<dbReference type="InterPro" id="IPR051087">
    <property type="entry name" value="Mitochondrial_ACSM"/>
</dbReference>
<keyword evidence="4" id="KW-0067">ATP-binding</keyword>
<evidence type="ECO:0000256" key="4">
    <source>
        <dbReference type="ARBA" id="ARBA00022840"/>
    </source>
</evidence>
<dbReference type="Proteomes" id="UP000697998">
    <property type="component" value="Unassembled WGS sequence"/>
</dbReference>
<accession>A0A935UJ09</accession>
<keyword evidence="2" id="KW-0436">Ligase</keyword>
<dbReference type="GO" id="GO:0004321">
    <property type="term" value="F:fatty-acyl-CoA synthase activity"/>
    <property type="evidence" value="ECO:0007669"/>
    <property type="project" value="TreeGrafter"/>
</dbReference>
<dbReference type="AlphaFoldDB" id="A0A935UJ09"/>
<dbReference type="GO" id="GO:0005524">
    <property type="term" value="F:ATP binding"/>
    <property type="evidence" value="ECO:0007669"/>
    <property type="project" value="UniProtKB-KW"/>
</dbReference>
<dbReference type="Pfam" id="PF00501">
    <property type="entry name" value="AMP-binding"/>
    <property type="match status" value="1"/>
</dbReference>
<proteinExistence type="inferred from homology"/>
<dbReference type="PANTHER" id="PTHR43605:SF10">
    <property type="entry name" value="ACYL-COA SYNTHETASE MEDIUM CHAIN FAMILY MEMBER 3"/>
    <property type="match status" value="1"/>
</dbReference>
<dbReference type="PANTHER" id="PTHR43605">
    <property type="entry name" value="ACYL-COENZYME A SYNTHETASE"/>
    <property type="match status" value="1"/>
</dbReference>
<evidence type="ECO:0000256" key="1">
    <source>
        <dbReference type="ARBA" id="ARBA00006432"/>
    </source>
</evidence>
<reference evidence="6 7" key="1">
    <citation type="submission" date="2020-10" db="EMBL/GenBank/DDBJ databases">
        <title>Connecting structure to function with the recovery of over 1000 high-quality activated sludge metagenome-assembled genomes encoding full-length rRNA genes using long-read sequencing.</title>
        <authorList>
            <person name="Singleton C.M."/>
            <person name="Petriglieri F."/>
            <person name="Kristensen J.M."/>
            <person name="Kirkegaard R.H."/>
            <person name="Michaelsen T.Y."/>
            <person name="Andersen M.H."/>
            <person name="Karst S.M."/>
            <person name="Dueholm M.S."/>
            <person name="Nielsen P.H."/>
            <person name="Albertsen M."/>
        </authorList>
    </citation>
    <scope>NUCLEOTIDE SEQUENCE [LARGE SCALE GENOMIC DNA]</scope>
    <source>
        <strain evidence="6">EsbW_18-Q3-R4-48_BATAC.285</strain>
    </source>
</reference>
<comment type="similarity">
    <text evidence="1">Belongs to the ATP-dependent AMP-binding enzyme family.</text>
</comment>
<dbReference type="GO" id="GO:0015645">
    <property type="term" value="F:fatty acid ligase activity"/>
    <property type="evidence" value="ECO:0007669"/>
    <property type="project" value="TreeGrafter"/>
</dbReference>
<dbReference type="InterPro" id="IPR042099">
    <property type="entry name" value="ANL_N_sf"/>
</dbReference>
<dbReference type="SUPFAM" id="SSF56801">
    <property type="entry name" value="Acetyl-CoA synthetase-like"/>
    <property type="match status" value="1"/>
</dbReference>
<evidence type="ECO:0000313" key="6">
    <source>
        <dbReference type="EMBL" id="MBK7677153.1"/>
    </source>
</evidence>
<dbReference type="Gene3D" id="3.40.50.12780">
    <property type="entry name" value="N-terminal domain of ligase-like"/>
    <property type="match status" value="1"/>
</dbReference>
<evidence type="ECO:0000313" key="7">
    <source>
        <dbReference type="Proteomes" id="UP000697998"/>
    </source>
</evidence>
<name>A0A935UJ09_9PROT</name>
<evidence type="ECO:0000256" key="2">
    <source>
        <dbReference type="ARBA" id="ARBA00022598"/>
    </source>
</evidence>
<evidence type="ECO:0000259" key="5">
    <source>
        <dbReference type="Pfam" id="PF00501"/>
    </source>
</evidence>
<dbReference type="GO" id="GO:0006637">
    <property type="term" value="P:acyl-CoA metabolic process"/>
    <property type="evidence" value="ECO:0007669"/>
    <property type="project" value="TreeGrafter"/>
</dbReference>
<dbReference type="EMBL" id="JADJMH010000034">
    <property type="protein sequence ID" value="MBK7677153.1"/>
    <property type="molecule type" value="Genomic_DNA"/>
</dbReference>
<feature type="domain" description="AMP-dependent synthetase/ligase" evidence="5">
    <location>
        <begin position="46"/>
        <end position="336"/>
    </location>
</feature>
<gene>
    <name evidence="6" type="ORF">IPJ27_21725</name>
</gene>
<keyword evidence="3" id="KW-0547">Nucleotide-binding</keyword>
<protein>
    <submittedName>
        <fullName evidence="6">AMP-binding protein</fullName>
    </submittedName>
</protein>
<sequence length="338" mass="36699">MEIGRQGCNDEVLGRTFDSPVPEHFNIAVDVCGRWADDRSRFAMYYEDEEGFTSAHTFWDIQRAANRLSNVLAALGTLPGDRVAILLPQCPEAAIAQIAIYQMGAVAVPLSQRLGPDALAYRLGDSGTHLAIVDQTTQARLLPLRQQLPELRHLLGVGGATGDGVRRWAEVLAHASPRYSPAATVASDPAMILYGNRTTGMPKCTLMAHGVLLGRIGGYVSSHDCFPQPRDLFWSPADWASPDGLWNGLLPTWHFGVPLLAYKGCFHAGKAFSLIEKYGVRNSFLPSTSLRSMMAAVPEPRATYDLDVRTLVSAGPVGQAVLEWASEKLGVSIHEMCG</sequence>
<organism evidence="6 7">
    <name type="scientific">Candidatus Accumulibacter proximus</name>
    <dbReference type="NCBI Taxonomy" id="2954385"/>
    <lineage>
        <taxon>Bacteria</taxon>
        <taxon>Pseudomonadati</taxon>
        <taxon>Pseudomonadota</taxon>
        <taxon>Betaproteobacteria</taxon>
        <taxon>Candidatus Accumulibacter</taxon>
    </lineage>
</organism>
<dbReference type="InterPro" id="IPR000873">
    <property type="entry name" value="AMP-dep_synth/lig_dom"/>
</dbReference>
<comment type="caution">
    <text evidence="6">The sequence shown here is derived from an EMBL/GenBank/DDBJ whole genome shotgun (WGS) entry which is preliminary data.</text>
</comment>
<evidence type="ECO:0000256" key="3">
    <source>
        <dbReference type="ARBA" id="ARBA00022741"/>
    </source>
</evidence>
<dbReference type="GO" id="GO:0006633">
    <property type="term" value="P:fatty acid biosynthetic process"/>
    <property type="evidence" value="ECO:0007669"/>
    <property type="project" value="TreeGrafter"/>
</dbReference>